<evidence type="ECO:0000313" key="2">
    <source>
        <dbReference type="Proteomes" id="UP001632037"/>
    </source>
</evidence>
<organism evidence="1 2">
    <name type="scientific">Phytophthora oleae</name>
    <dbReference type="NCBI Taxonomy" id="2107226"/>
    <lineage>
        <taxon>Eukaryota</taxon>
        <taxon>Sar</taxon>
        <taxon>Stramenopiles</taxon>
        <taxon>Oomycota</taxon>
        <taxon>Peronosporomycetes</taxon>
        <taxon>Peronosporales</taxon>
        <taxon>Peronosporaceae</taxon>
        <taxon>Phytophthora</taxon>
    </lineage>
</organism>
<name>A0ABD3ETG7_9STRA</name>
<gene>
    <name evidence="1" type="ORF">V7S43_017439</name>
</gene>
<dbReference type="EMBL" id="JBIMZQ010000062">
    <property type="protein sequence ID" value="KAL3657636.1"/>
    <property type="molecule type" value="Genomic_DNA"/>
</dbReference>
<reference evidence="1 2" key="1">
    <citation type="submission" date="2024-09" db="EMBL/GenBank/DDBJ databases">
        <title>Genome sequencing and assembly of Phytophthora oleae, isolate VK10A, causative agent of rot of olive drupes.</title>
        <authorList>
            <person name="Conti Taguali S."/>
            <person name="Riolo M."/>
            <person name="La Spada F."/>
            <person name="Cacciola S.O."/>
            <person name="Dionisio G."/>
        </authorList>
    </citation>
    <scope>NUCLEOTIDE SEQUENCE [LARGE SCALE GENOMIC DNA]</scope>
    <source>
        <strain evidence="1 2">VK10A</strain>
    </source>
</reference>
<keyword evidence="2" id="KW-1185">Reference proteome</keyword>
<accession>A0ABD3ETG7</accession>
<sequence length="76" mass="8429">MVQWFFEHFSGCEVPSEAVAAAANKGHLPILQFLLANDAGRDCERKRTNVELDSDEWVDSVPVMPSNWSGPGNVVR</sequence>
<evidence type="ECO:0000313" key="1">
    <source>
        <dbReference type="EMBL" id="KAL3657636.1"/>
    </source>
</evidence>
<protein>
    <submittedName>
        <fullName evidence="1">Uncharacterized protein</fullName>
    </submittedName>
</protein>
<dbReference type="Proteomes" id="UP001632037">
    <property type="component" value="Unassembled WGS sequence"/>
</dbReference>
<comment type="caution">
    <text evidence="1">The sequence shown here is derived from an EMBL/GenBank/DDBJ whole genome shotgun (WGS) entry which is preliminary data.</text>
</comment>
<proteinExistence type="predicted"/>
<dbReference type="AlphaFoldDB" id="A0ABD3ETG7"/>